<feature type="transmembrane region" description="Helical" evidence="1">
    <location>
        <begin position="85"/>
        <end position="104"/>
    </location>
</feature>
<proteinExistence type="predicted"/>
<evidence type="ECO:0008006" key="4">
    <source>
        <dbReference type="Google" id="ProtNLM"/>
    </source>
</evidence>
<gene>
    <name evidence="2" type="ORF">GCM10023186_22970</name>
</gene>
<keyword evidence="1" id="KW-0812">Transmembrane</keyword>
<sequence>MGDFEQVDMNVRWSYDQRPAEAQQFDRKLAIMCYLSVFGWLLAYRMPKQHRSELVNFHLRQMTLLHLVTLFCLGLQIVLLPVWGWSSLAVSGVGIGAIMLMRMLGVMSAMNSLQDPLPLIGRLAQRLLRNM</sequence>
<feature type="transmembrane region" description="Helical" evidence="1">
    <location>
        <begin position="59"/>
        <end position="79"/>
    </location>
</feature>
<keyword evidence="3" id="KW-1185">Reference proteome</keyword>
<name>A0ABP8J045_9BACT</name>
<comment type="caution">
    <text evidence="2">The sequence shown here is derived from an EMBL/GenBank/DDBJ whole genome shotgun (WGS) entry which is preliminary data.</text>
</comment>
<protein>
    <recommendedName>
        <fullName evidence="4">DUF4870 domain-containing protein</fullName>
    </recommendedName>
</protein>
<evidence type="ECO:0000313" key="2">
    <source>
        <dbReference type="EMBL" id="GAA4382540.1"/>
    </source>
</evidence>
<organism evidence="2 3">
    <name type="scientific">Hymenobacter koreensis</name>
    <dbReference type="NCBI Taxonomy" id="1084523"/>
    <lineage>
        <taxon>Bacteria</taxon>
        <taxon>Pseudomonadati</taxon>
        <taxon>Bacteroidota</taxon>
        <taxon>Cytophagia</taxon>
        <taxon>Cytophagales</taxon>
        <taxon>Hymenobacteraceae</taxon>
        <taxon>Hymenobacter</taxon>
    </lineage>
</organism>
<dbReference type="EMBL" id="BAABHA010000006">
    <property type="protein sequence ID" value="GAA4382540.1"/>
    <property type="molecule type" value="Genomic_DNA"/>
</dbReference>
<evidence type="ECO:0000256" key="1">
    <source>
        <dbReference type="SAM" id="Phobius"/>
    </source>
</evidence>
<evidence type="ECO:0000313" key="3">
    <source>
        <dbReference type="Proteomes" id="UP001500454"/>
    </source>
</evidence>
<feature type="transmembrane region" description="Helical" evidence="1">
    <location>
        <begin position="29"/>
        <end position="47"/>
    </location>
</feature>
<keyword evidence="1" id="KW-0472">Membrane</keyword>
<keyword evidence="1" id="KW-1133">Transmembrane helix</keyword>
<reference evidence="3" key="1">
    <citation type="journal article" date="2019" name="Int. J. Syst. Evol. Microbiol.">
        <title>The Global Catalogue of Microorganisms (GCM) 10K type strain sequencing project: providing services to taxonomists for standard genome sequencing and annotation.</title>
        <authorList>
            <consortium name="The Broad Institute Genomics Platform"/>
            <consortium name="The Broad Institute Genome Sequencing Center for Infectious Disease"/>
            <person name="Wu L."/>
            <person name="Ma J."/>
        </authorList>
    </citation>
    <scope>NUCLEOTIDE SEQUENCE [LARGE SCALE GENOMIC DNA]</scope>
    <source>
        <strain evidence="3">JCM 17924</strain>
    </source>
</reference>
<accession>A0ABP8J045</accession>
<dbReference type="Proteomes" id="UP001500454">
    <property type="component" value="Unassembled WGS sequence"/>
</dbReference>